<dbReference type="EMBL" id="CP034346">
    <property type="protein sequence ID" value="AZS17416.1"/>
    <property type="molecule type" value="Genomic_DNA"/>
</dbReference>
<proteinExistence type="predicted"/>
<organism evidence="2 3">
    <name type="scientific">Paenibacillus lutimineralis</name>
    <dbReference type="NCBI Taxonomy" id="2707005"/>
    <lineage>
        <taxon>Bacteria</taxon>
        <taxon>Bacillati</taxon>
        <taxon>Bacillota</taxon>
        <taxon>Bacilli</taxon>
        <taxon>Bacillales</taxon>
        <taxon>Paenibacillaceae</taxon>
        <taxon>Paenibacillus</taxon>
    </lineage>
</organism>
<protein>
    <submittedName>
        <fullName evidence="2">ImmA/IrrE family metallo-endopeptidase</fullName>
    </submittedName>
</protein>
<reference evidence="3" key="1">
    <citation type="submission" date="2018-12" db="EMBL/GenBank/DDBJ databases">
        <title>Complete genome sequence of Paenibacillus sp. MBLB1234.</title>
        <authorList>
            <person name="Nam Y.-D."/>
            <person name="Kang J."/>
            <person name="Chung W.-H."/>
            <person name="Park Y.S."/>
        </authorList>
    </citation>
    <scope>NUCLEOTIDE SEQUENCE [LARGE SCALE GENOMIC DNA]</scope>
    <source>
        <strain evidence="3">MBLB1234</strain>
    </source>
</reference>
<dbReference type="RefSeq" id="WP_127002964.1">
    <property type="nucleotide sequence ID" value="NZ_CP034346.1"/>
</dbReference>
<dbReference type="KEGG" id="plut:EI981_25325"/>
<gene>
    <name evidence="2" type="ORF">EI981_25325</name>
</gene>
<dbReference type="Pfam" id="PF06114">
    <property type="entry name" value="Peptidase_M78"/>
    <property type="match status" value="1"/>
</dbReference>
<dbReference type="AlphaFoldDB" id="A0A3S9V4C7"/>
<feature type="domain" description="IrrE N-terminal-like" evidence="1">
    <location>
        <begin position="45"/>
        <end position="149"/>
    </location>
</feature>
<accession>A0A3S9V4C7</accession>
<dbReference type="OrthoDB" id="2417909at2"/>
<evidence type="ECO:0000259" key="1">
    <source>
        <dbReference type="Pfam" id="PF06114"/>
    </source>
</evidence>
<evidence type="ECO:0000313" key="2">
    <source>
        <dbReference type="EMBL" id="AZS17416.1"/>
    </source>
</evidence>
<keyword evidence="3" id="KW-1185">Reference proteome</keyword>
<sequence>MFQRYRKTHLEDYVEQLFLQHSILSPEDITIGSISEGMNIKTEYAAIKSTSLRSASGKHIIILDKRNSSQKQREDFLHELGHLLRHEGNQILLPKPFVQYQEEDAEQFVLYALMPFFMIDALELSPDRKQAIQQLSDVFAVGISLASKRYDQIVRREFDAAITATKTVAIGKRLNSVKEVKPIDAYGPQFKVYYDPTGTMDGPSQMVVFLDERTQINCREIELPIGERLPEIDPDELNEIECTPVQSTDIGCFDGVVTLSVNELVFRYGLSKRKFIINMNVVDMLIARDQAVSRRLSW</sequence>
<evidence type="ECO:0000313" key="3">
    <source>
        <dbReference type="Proteomes" id="UP000270678"/>
    </source>
</evidence>
<name>A0A3S9V4C7_9BACL</name>
<dbReference type="Gene3D" id="1.10.10.2910">
    <property type="match status" value="1"/>
</dbReference>
<dbReference type="Proteomes" id="UP000270678">
    <property type="component" value="Chromosome"/>
</dbReference>
<dbReference type="InterPro" id="IPR010359">
    <property type="entry name" value="IrrE_HExxH"/>
</dbReference>